<evidence type="ECO:0000256" key="1">
    <source>
        <dbReference type="SAM" id="MobiDB-lite"/>
    </source>
</evidence>
<evidence type="ECO:0000313" key="4">
    <source>
        <dbReference type="Proteomes" id="UP001460270"/>
    </source>
</evidence>
<reference evidence="4" key="1">
    <citation type="submission" date="2024-04" db="EMBL/GenBank/DDBJ databases">
        <title>Salinicola lusitanus LLJ914,a marine bacterium isolated from the Okinawa Trough.</title>
        <authorList>
            <person name="Li J."/>
        </authorList>
    </citation>
    <scope>NUCLEOTIDE SEQUENCE [LARGE SCALE GENOMIC DNA]</scope>
</reference>
<gene>
    <name evidence="3" type="ORF">WMY93_022863</name>
</gene>
<dbReference type="EMBL" id="JBBPFD010000017">
    <property type="protein sequence ID" value="KAK7890900.1"/>
    <property type="molecule type" value="Genomic_DNA"/>
</dbReference>
<feature type="compositionally biased region" description="Basic and acidic residues" evidence="1">
    <location>
        <begin position="76"/>
        <end position="86"/>
    </location>
</feature>
<dbReference type="AlphaFoldDB" id="A0AAW0N726"/>
<evidence type="ECO:0000313" key="3">
    <source>
        <dbReference type="EMBL" id="KAK7890900.1"/>
    </source>
</evidence>
<feature type="compositionally biased region" description="Pro residues" evidence="1">
    <location>
        <begin position="90"/>
        <end position="99"/>
    </location>
</feature>
<dbReference type="Pfam" id="PF00794">
    <property type="entry name" value="PI3K_rbd"/>
    <property type="match status" value="1"/>
</dbReference>
<comment type="caution">
    <text evidence="3">The sequence shown here is derived from an EMBL/GenBank/DDBJ whole genome shotgun (WGS) entry which is preliminary data.</text>
</comment>
<feature type="domain" description="PI3K-RBD" evidence="2">
    <location>
        <begin position="173"/>
        <end position="259"/>
    </location>
</feature>
<accession>A0AAW0N726</accession>
<evidence type="ECO:0000259" key="2">
    <source>
        <dbReference type="PROSITE" id="PS51546"/>
    </source>
</evidence>
<dbReference type="SUPFAM" id="SSF54236">
    <property type="entry name" value="Ubiquitin-like"/>
    <property type="match status" value="1"/>
</dbReference>
<feature type="region of interest" description="Disordered" evidence="1">
    <location>
        <begin position="76"/>
        <end position="102"/>
    </location>
</feature>
<organism evidence="3 4">
    <name type="scientific">Mugilogobius chulae</name>
    <name type="common">yellowstripe goby</name>
    <dbReference type="NCBI Taxonomy" id="88201"/>
    <lineage>
        <taxon>Eukaryota</taxon>
        <taxon>Metazoa</taxon>
        <taxon>Chordata</taxon>
        <taxon>Craniata</taxon>
        <taxon>Vertebrata</taxon>
        <taxon>Euteleostomi</taxon>
        <taxon>Actinopterygii</taxon>
        <taxon>Neopterygii</taxon>
        <taxon>Teleostei</taxon>
        <taxon>Neoteleostei</taxon>
        <taxon>Acanthomorphata</taxon>
        <taxon>Gobiaria</taxon>
        <taxon>Gobiiformes</taxon>
        <taxon>Gobioidei</taxon>
        <taxon>Gobiidae</taxon>
        <taxon>Gobionellinae</taxon>
        <taxon>Mugilogobius</taxon>
    </lineage>
</organism>
<feature type="region of interest" description="Disordered" evidence="1">
    <location>
        <begin position="118"/>
        <end position="148"/>
    </location>
</feature>
<feature type="compositionally biased region" description="Polar residues" evidence="1">
    <location>
        <begin position="535"/>
        <end position="545"/>
    </location>
</feature>
<feature type="compositionally biased region" description="Polar residues" evidence="1">
    <location>
        <begin position="372"/>
        <end position="382"/>
    </location>
</feature>
<sequence>MDVRNDSDWFNTLDAEISNEPLTLRDLPATTTYLYPDVFPQDEEHIYEPTIQGIIHPLNQKPTPKPRILSAPIPREQQRNTAEEQNLKPIVPPPLPPRILPKTQSSIHKSNLQTAPLLDSSECSHTPEGSTKSLSTLSSSISQLMSRHKHTDEHNTGLVWARLSHIHPAVLQQVEVTVSVAADWDVNQLPFPTPVNQKVNTLIDEVFNLLDLPRIPDGHYVLKLCDSEEYLHNDELLGMHEVIQTHCKFNSIVSMRLLHINDFRRSLARDAEDDRTPCQILQFLRPGCFFNVCRLSLQEVLGNFNKEVANFTHRQAGLNVHAIVGRVRTICNLLCGVSSQELEDAIGMINRVNPDPLCPEERSQCRDAPVLSRSSAHIQSTAPGPDPVLSRSSPHIQSGQAPVLSRSSPHIQSGQAPVLSRSTPHIQSTAPGLDPVLSLSSPHIQSTAPGPDPVLFPVKSSHSVYCPWSAPVLTFSPLPLVQIPVPCPVQSSHSVHCPWSRSSLVPSVLTFSHCPCPASSPHIQSTAPGPDPVLSRSSPHIQSTAPGPDPVLSRSSPHIQSTAPGPDPVLSRSSPHIQSTALSQLPVLVPVQSLTFSLVKLQSCPGPVLTFSLVKLQSCPGPVLTFSLVKLQSCPGPVLTFSLVKIQSCPGPVLTFSLVKIQSCPGPVHTFSPLPLVQLQSCLGPV</sequence>
<dbReference type="PROSITE" id="PS51546">
    <property type="entry name" value="PI3K_RBD"/>
    <property type="match status" value="1"/>
</dbReference>
<feature type="compositionally biased region" description="Polar residues" evidence="1">
    <location>
        <begin position="390"/>
        <end position="430"/>
    </location>
</feature>
<feature type="compositionally biased region" description="Polar residues" evidence="1">
    <location>
        <begin position="553"/>
        <end position="563"/>
    </location>
</feature>
<feature type="region of interest" description="Disordered" evidence="1">
    <location>
        <begin position="520"/>
        <end position="575"/>
    </location>
</feature>
<feature type="compositionally biased region" description="Low complexity" evidence="1">
    <location>
        <begin position="130"/>
        <end position="145"/>
    </location>
</feature>
<protein>
    <recommendedName>
        <fullName evidence="2">PI3K-RBD domain-containing protein</fullName>
    </recommendedName>
</protein>
<dbReference type="InterPro" id="IPR000341">
    <property type="entry name" value="PI3K_Ras-bd_dom"/>
</dbReference>
<feature type="region of interest" description="Disordered" evidence="1">
    <location>
        <begin position="369"/>
        <end position="432"/>
    </location>
</feature>
<dbReference type="Gene3D" id="3.10.20.770">
    <property type="match status" value="1"/>
</dbReference>
<keyword evidence="4" id="KW-1185">Reference proteome</keyword>
<dbReference type="Proteomes" id="UP001460270">
    <property type="component" value="Unassembled WGS sequence"/>
</dbReference>
<dbReference type="InterPro" id="IPR029071">
    <property type="entry name" value="Ubiquitin-like_domsf"/>
</dbReference>
<proteinExistence type="predicted"/>
<name>A0AAW0N726_9GOBI</name>